<reference evidence="3 4" key="1">
    <citation type="journal article" date="2014" name="Genome Announc.">
        <title>Draft Genome Sequence of the Antitrypanosomally Active Sponge-Associated Bacterium Actinokineospora sp. Strain EG49.</title>
        <authorList>
            <person name="Harjes J."/>
            <person name="Ryu T."/>
            <person name="Abdelmohsen U.R."/>
            <person name="Moitinho-Silva L."/>
            <person name="Horn H."/>
            <person name="Ravasi T."/>
            <person name="Hentschel U."/>
        </authorList>
    </citation>
    <scope>NUCLEOTIDE SEQUENCE [LARGE SCALE GENOMIC DNA]</scope>
    <source>
        <strain evidence="3 4">EG49</strain>
    </source>
</reference>
<dbReference type="InterPro" id="IPR029058">
    <property type="entry name" value="AB_hydrolase_fold"/>
</dbReference>
<dbReference type="Pfam" id="PF07859">
    <property type="entry name" value="Abhydrolase_3"/>
    <property type="match status" value="1"/>
</dbReference>
<proteinExistence type="predicted"/>
<evidence type="ECO:0000256" key="1">
    <source>
        <dbReference type="ARBA" id="ARBA00022801"/>
    </source>
</evidence>
<dbReference type="InterPro" id="IPR013094">
    <property type="entry name" value="AB_hydrolase_3"/>
</dbReference>
<name>W7J061_9PSEU</name>
<keyword evidence="1" id="KW-0378">Hydrolase</keyword>
<dbReference type="eggNOG" id="COG0657">
    <property type="taxonomic scope" value="Bacteria"/>
</dbReference>
<protein>
    <submittedName>
        <fullName evidence="3">Esterase/lipase</fullName>
    </submittedName>
</protein>
<dbReference type="Gene3D" id="3.40.50.1820">
    <property type="entry name" value="alpha/beta hydrolase"/>
    <property type="match status" value="1"/>
</dbReference>
<dbReference type="STRING" id="909613.UO65_2440"/>
<gene>
    <name evidence="3" type="ORF">UO65_2440</name>
</gene>
<organism evidence="3 4">
    <name type="scientific">Actinokineospora spheciospongiae</name>
    <dbReference type="NCBI Taxonomy" id="909613"/>
    <lineage>
        <taxon>Bacteria</taxon>
        <taxon>Bacillati</taxon>
        <taxon>Actinomycetota</taxon>
        <taxon>Actinomycetes</taxon>
        <taxon>Pseudonocardiales</taxon>
        <taxon>Pseudonocardiaceae</taxon>
        <taxon>Actinokineospora</taxon>
    </lineage>
</organism>
<dbReference type="Proteomes" id="UP000019277">
    <property type="component" value="Unassembled WGS sequence"/>
</dbReference>
<dbReference type="EMBL" id="AYXG01000083">
    <property type="protein sequence ID" value="EWC62261.1"/>
    <property type="molecule type" value="Genomic_DNA"/>
</dbReference>
<comment type="caution">
    <text evidence="3">The sequence shown here is derived from an EMBL/GenBank/DDBJ whole genome shotgun (WGS) entry which is preliminary data.</text>
</comment>
<dbReference type="PANTHER" id="PTHR48081">
    <property type="entry name" value="AB HYDROLASE SUPERFAMILY PROTEIN C4A8.06C"/>
    <property type="match status" value="1"/>
</dbReference>
<sequence>MKPMESDRIDVGDVPPERVPVVLDPAVDRLVRASAAPPHLQQLGPDDGRLALLESQEHAGDDERVHARFAVAPLEPSGLVGFTVFRPAHLPGPLPVVLYVHGGRWMLGDGRTHARLVRELALASGAAFVVPEYTRTPEARYPVAIEECYSLLTWAVANATDLDLDGTRLAVAGDCAGATLATALTMLSKQRGGPRIRAQLLYYPLTDPSCGSRSHRLFADGYLLSSEQTHWYWQEYADRPADLTEPTAAPLRATPQQLTGLPPALVVSAEADVVRDEAEEYARRLRAAGVAVTATRYLGTTHDFVSLRALQHTPAARAAISQGAAFLSEALAPR</sequence>
<evidence type="ECO:0000313" key="3">
    <source>
        <dbReference type="EMBL" id="EWC62261.1"/>
    </source>
</evidence>
<dbReference type="AlphaFoldDB" id="W7J061"/>
<feature type="domain" description="Alpha/beta hydrolase fold-3" evidence="2">
    <location>
        <begin position="97"/>
        <end position="305"/>
    </location>
</feature>
<dbReference type="PATRIC" id="fig|909613.9.peg.2444"/>
<dbReference type="PANTHER" id="PTHR48081:SF8">
    <property type="entry name" value="ALPHA_BETA HYDROLASE FOLD-3 DOMAIN-CONTAINING PROTEIN-RELATED"/>
    <property type="match status" value="1"/>
</dbReference>
<keyword evidence="4" id="KW-1185">Reference proteome</keyword>
<dbReference type="InterPro" id="IPR050300">
    <property type="entry name" value="GDXG_lipolytic_enzyme"/>
</dbReference>
<evidence type="ECO:0000313" key="4">
    <source>
        <dbReference type="Proteomes" id="UP000019277"/>
    </source>
</evidence>
<accession>W7J061</accession>
<evidence type="ECO:0000259" key="2">
    <source>
        <dbReference type="Pfam" id="PF07859"/>
    </source>
</evidence>
<dbReference type="GO" id="GO:0016787">
    <property type="term" value="F:hydrolase activity"/>
    <property type="evidence" value="ECO:0007669"/>
    <property type="project" value="UniProtKB-KW"/>
</dbReference>
<dbReference type="SUPFAM" id="SSF53474">
    <property type="entry name" value="alpha/beta-Hydrolases"/>
    <property type="match status" value="1"/>
</dbReference>